<protein>
    <submittedName>
        <fullName evidence="3">Uncharacterized protein</fullName>
    </submittedName>
</protein>
<accession>A0A9W8DLJ2</accession>
<keyword evidence="4" id="KW-1185">Reference proteome</keyword>
<reference evidence="3" key="1">
    <citation type="submission" date="2022-07" db="EMBL/GenBank/DDBJ databases">
        <title>Phylogenomic reconstructions and comparative analyses of Kickxellomycotina fungi.</title>
        <authorList>
            <person name="Reynolds N.K."/>
            <person name="Stajich J.E."/>
            <person name="Barry K."/>
            <person name="Grigoriev I.V."/>
            <person name="Crous P."/>
            <person name="Smith M.E."/>
        </authorList>
    </citation>
    <scope>NUCLEOTIDE SEQUENCE</scope>
    <source>
        <strain evidence="3">RSA 861</strain>
    </source>
</reference>
<name>A0A9W8DLJ2_9FUNG</name>
<feature type="coiled-coil region" evidence="1">
    <location>
        <begin position="66"/>
        <end position="97"/>
    </location>
</feature>
<dbReference type="EMBL" id="JANBPT010001330">
    <property type="protein sequence ID" value="KAJ1908749.1"/>
    <property type="molecule type" value="Genomic_DNA"/>
</dbReference>
<gene>
    <name evidence="3" type="ORF">IWQ60_011551</name>
</gene>
<dbReference type="AlphaFoldDB" id="A0A9W8DLJ2"/>
<evidence type="ECO:0000313" key="3">
    <source>
        <dbReference type="EMBL" id="KAJ1908749.1"/>
    </source>
</evidence>
<organism evidence="3 4">
    <name type="scientific">Tieghemiomyces parasiticus</name>
    <dbReference type="NCBI Taxonomy" id="78921"/>
    <lineage>
        <taxon>Eukaryota</taxon>
        <taxon>Fungi</taxon>
        <taxon>Fungi incertae sedis</taxon>
        <taxon>Zoopagomycota</taxon>
        <taxon>Kickxellomycotina</taxon>
        <taxon>Dimargaritomycetes</taxon>
        <taxon>Dimargaritales</taxon>
        <taxon>Dimargaritaceae</taxon>
        <taxon>Tieghemiomyces</taxon>
    </lineage>
</organism>
<evidence type="ECO:0000256" key="2">
    <source>
        <dbReference type="SAM" id="MobiDB-lite"/>
    </source>
</evidence>
<keyword evidence="1" id="KW-0175">Coiled coil</keyword>
<feature type="region of interest" description="Disordered" evidence="2">
    <location>
        <begin position="156"/>
        <end position="199"/>
    </location>
</feature>
<proteinExistence type="predicted"/>
<evidence type="ECO:0000256" key="1">
    <source>
        <dbReference type="SAM" id="Coils"/>
    </source>
</evidence>
<sequence>MRLHRKICQDLGDRAQRMEDLTANIATLTRKMRAMMSQAIELEALYTKIAAAHQTAQFSGWQQKEREKLNARKAAIRAEYEGKRQQQCAQLENIRHEATQRQRQRYERDFQRQLQAFRHDTPLNPGVSSAATDVAREGIQTLTLRQATQDQEALEDFLGSDDDGDSTAPSRTGRRPPWQETRGLPRNRPEILDEEDWSE</sequence>
<feature type="compositionally biased region" description="Acidic residues" evidence="2">
    <location>
        <begin position="156"/>
        <end position="165"/>
    </location>
</feature>
<comment type="caution">
    <text evidence="3">The sequence shown here is derived from an EMBL/GenBank/DDBJ whole genome shotgun (WGS) entry which is preliminary data.</text>
</comment>
<evidence type="ECO:0000313" key="4">
    <source>
        <dbReference type="Proteomes" id="UP001150569"/>
    </source>
</evidence>
<dbReference type="Proteomes" id="UP001150569">
    <property type="component" value="Unassembled WGS sequence"/>
</dbReference>